<dbReference type="RefSeq" id="WP_252252680.1">
    <property type="nucleotide sequence ID" value="NZ_CP098736.1"/>
</dbReference>
<feature type="coiled-coil region" evidence="1">
    <location>
        <begin position="45"/>
        <end position="72"/>
    </location>
</feature>
<evidence type="ECO:0000313" key="3">
    <source>
        <dbReference type="EMBL" id="USE79527.1"/>
    </source>
</evidence>
<keyword evidence="1" id="KW-0175">Coiled coil</keyword>
<proteinExistence type="predicted"/>
<keyword evidence="4" id="KW-1185">Reference proteome</keyword>
<name>A0ABY4VSH5_9BURK</name>
<evidence type="ECO:0000313" key="2">
    <source>
        <dbReference type="EMBL" id="USE78944.1"/>
    </source>
</evidence>
<accession>A0ABY4VSH5</accession>
<dbReference type="EMBL" id="CP098736">
    <property type="protein sequence ID" value="USE79527.1"/>
    <property type="molecule type" value="Genomic_DNA"/>
</dbReference>
<sequence length="76" mass="8278">MDKRTLDELTRLHSNLTTFGAVIAVLEGGTIYGGVASEKAANRIIATCKKEMDRLVTRYDDLRAASQAAEGERNHG</sequence>
<dbReference type="Proteomes" id="UP001056648">
    <property type="component" value="Chromosome 2"/>
</dbReference>
<dbReference type="EMBL" id="CP098736">
    <property type="protein sequence ID" value="USE78944.1"/>
    <property type="molecule type" value="Genomic_DNA"/>
</dbReference>
<evidence type="ECO:0000313" key="4">
    <source>
        <dbReference type="Proteomes" id="UP001056648"/>
    </source>
</evidence>
<evidence type="ECO:0000256" key="1">
    <source>
        <dbReference type="SAM" id="Coils"/>
    </source>
</evidence>
<reference evidence="2" key="1">
    <citation type="submission" date="2022-06" db="EMBL/GenBank/DDBJ databases">
        <title>Complete genome sequence and characterization of Cupriavidus gilardii QJ1 isolated from contaminating cells.</title>
        <authorList>
            <person name="Qi J."/>
        </authorList>
    </citation>
    <scope>NUCLEOTIDE SEQUENCE</scope>
    <source>
        <strain evidence="2">QJ1</strain>
    </source>
</reference>
<gene>
    <name evidence="2" type="ORF">NDR89_20115</name>
    <name evidence="3" type="ORF">NDR89_23330</name>
</gene>
<protein>
    <submittedName>
        <fullName evidence="2">Uncharacterized protein</fullName>
    </submittedName>
</protein>
<organism evidence="2 4">
    <name type="scientific">Cupriavidus gilardii</name>
    <dbReference type="NCBI Taxonomy" id="82541"/>
    <lineage>
        <taxon>Bacteria</taxon>
        <taxon>Pseudomonadati</taxon>
        <taxon>Pseudomonadota</taxon>
        <taxon>Betaproteobacteria</taxon>
        <taxon>Burkholderiales</taxon>
        <taxon>Burkholderiaceae</taxon>
        <taxon>Cupriavidus</taxon>
    </lineage>
</organism>